<proteinExistence type="predicted"/>
<keyword evidence="1" id="KW-0812">Transmembrane</keyword>
<dbReference type="KEGG" id="pswu:SY83_15440"/>
<dbReference type="STRING" id="1178515.SY83_15440"/>
<keyword evidence="1" id="KW-1133">Transmembrane helix</keyword>
<feature type="transmembrane region" description="Helical" evidence="1">
    <location>
        <begin position="47"/>
        <end position="64"/>
    </location>
</feature>
<keyword evidence="4" id="KW-1185">Reference proteome</keyword>
<reference evidence="3 4" key="1">
    <citation type="submission" date="2015-01" db="EMBL/GenBank/DDBJ databases">
        <title>Paenibacillus swuensis/DY6/whole genome sequencing.</title>
        <authorList>
            <person name="Kim M.K."/>
            <person name="Srinivasan S."/>
            <person name="Lee J.-J."/>
        </authorList>
    </citation>
    <scope>NUCLEOTIDE SEQUENCE [LARGE SCALE GENOMIC DNA]</scope>
    <source>
        <strain evidence="3 4">DY6</strain>
    </source>
</reference>
<keyword evidence="1" id="KW-0472">Membrane</keyword>
<accession>A0A172TK73</accession>
<evidence type="ECO:0000259" key="2">
    <source>
        <dbReference type="Pfam" id="PF04892"/>
    </source>
</evidence>
<dbReference type="EMBL" id="CP011388">
    <property type="protein sequence ID" value="ANE47438.1"/>
    <property type="molecule type" value="Genomic_DNA"/>
</dbReference>
<feature type="domain" description="VanZ-like" evidence="2">
    <location>
        <begin position="10"/>
        <end position="121"/>
    </location>
</feature>
<protein>
    <recommendedName>
        <fullName evidence="2">VanZ-like domain-containing protein</fullName>
    </recommendedName>
</protein>
<gene>
    <name evidence="3" type="ORF">SY83_15440</name>
</gene>
<dbReference type="Pfam" id="PF04892">
    <property type="entry name" value="VanZ"/>
    <property type="match status" value="1"/>
</dbReference>
<sequence>MKYVFRALPAVLVMALIFYFSSQTGDDLNSLFPLFQRWFPGMNNFDWGHFVAYFILALAYLIAFPKDMRNMKVKVMVVLFCFLYGLTDEFHQSFVGERTPDAKDLRNDTIGAGIAMLISSISPVKRWLHKL</sequence>
<dbReference type="OrthoDB" id="291892at2"/>
<evidence type="ECO:0000313" key="4">
    <source>
        <dbReference type="Proteomes" id="UP000076927"/>
    </source>
</evidence>
<dbReference type="NCBIfam" id="NF037970">
    <property type="entry name" value="vanZ_1"/>
    <property type="match status" value="1"/>
</dbReference>
<evidence type="ECO:0000256" key="1">
    <source>
        <dbReference type="SAM" id="Phobius"/>
    </source>
</evidence>
<dbReference type="InterPro" id="IPR006976">
    <property type="entry name" value="VanZ-like"/>
</dbReference>
<dbReference type="PANTHER" id="PTHR28008:SF1">
    <property type="entry name" value="DOMAIN PROTEIN, PUTATIVE (AFU_ORTHOLOGUE AFUA_3G10980)-RELATED"/>
    <property type="match status" value="1"/>
</dbReference>
<dbReference type="PANTHER" id="PTHR28008">
    <property type="entry name" value="DOMAIN PROTEIN, PUTATIVE (AFU_ORTHOLOGUE AFUA_3G10980)-RELATED"/>
    <property type="match status" value="1"/>
</dbReference>
<dbReference type="AlphaFoldDB" id="A0A172TK73"/>
<dbReference type="Proteomes" id="UP000076927">
    <property type="component" value="Chromosome"/>
</dbReference>
<organism evidence="3 4">
    <name type="scientific">Paenibacillus swuensis</name>
    <dbReference type="NCBI Taxonomy" id="1178515"/>
    <lineage>
        <taxon>Bacteria</taxon>
        <taxon>Bacillati</taxon>
        <taxon>Bacillota</taxon>
        <taxon>Bacilli</taxon>
        <taxon>Bacillales</taxon>
        <taxon>Paenibacillaceae</taxon>
        <taxon>Paenibacillus</taxon>
    </lineage>
</organism>
<evidence type="ECO:0000313" key="3">
    <source>
        <dbReference type="EMBL" id="ANE47438.1"/>
    </source>
</evidence>
<name>A0A172TK73_9BACL</name>
<dbReference type="PATRIC" id="fig|1178515.4.peg.3104"/>